<proteinExistence type="predicted"/>
<evidence type="ECO:0000313" key="2">
    <source>
        <dbReference type="Proteomes" id="UP000315295"/>
    </source>
</evidence>
<dbReference type="STRING" id="106549.A0A540KHG7"/>
<dbReference type="Proteomes" id="UP000315295">
    <property type="component" value="Unassembled WGS sequence"/>
</dbReference>
<sequence length="67" mass="7283">MQHNRAPDGAGKLKLGLDKLKMEEPQEVLEPPQAAEEADQIFIKMKETGLIPNAVAMPDGLCKDALV</sequence>
<gene>
    <name evidence="1" type="ORF">C1H46_040809</name>
</gene>
<organism evidence="1 2">
    <name type="scientific">Malus baccata</name>
    <name type="common">Siberian crab apple</name>
    <name type="synonym">Pyrus baccata</name>
    <dbReference type="NCBI Taxonomy" id="106549"/>
    <lineage>
        <taxon>Eukaryota</taxon>
        <taxon>Viridiplantae</taxon>
        <taxon>Streptophyta</taxon>
        <taxon>Embryophyta</taxon>
        <taxon>Tracheophyta</taxon>
        <taxon>Spermatophyta</taxon>
        <taxon>Magnoliopsida</taxon>
        <taxon>eudicotyledons</taxon>
        <taxon>Gunneridae</taxon>
        <taxon>Pentapetalae</taxon>
        <taxon>rosids</taxon>
        <taxon>fabids</taxon>
        <taxon>Rosales</taxon>
        <taxon>Rosaceae</taxon>
        <taxon>Amygdaloideae</taxon>
        <taxon>Maleae</taxon>
        <taxon>Malus</taxon>
    </lineage>
</organism>
<name>A0A540KHG7_MALBA</name>
<protein>
    <submittedName>
        <fullName evidence="1">Uncharacterized protein</fullName>
    </submittedName>
</protein>
<accession>A0A540KHG7</accession>
<reference evidence="1 2" key="1">
    <citation type="journal article" date="2019" name="G3 (Bethesda)">
        <title>Sequencing of a Wild Apple (Malus baccata) Genome Unravels the Differences Between Cultivated and Wild Apple Species Regarding Disease Resistance and Cold Tolerance.</title>
        <authorList>
            <person name="Chen X."/>
        </authorList>
    </citation>
    <scope>NUCLEOTIDE SEQUENCE [LARGE SCALE GENOMIC DNA]</scope>
    <source>
        <strain evidence="2">cv. Shandingzi</strain>
        <tissue evidence="1">Leaves</tissue>
    </source>
</reference>
<dbReference type="EMBL" id="VIEB01001265">
    <property type="protein sequence ID" value="TQD73661.1"/>
    <property type="molecule type" value="Genomic_DNA"/>
</dbReference>
<keyword evidence="2" id="KW-1185">Reference proteome</keyword>
<dbReference type="AlphaFoldDB" id="A0A540KHG7"/>
<evidence type="ECO:0000313" key="1">
    <source>
        <dbReference type="EMBL" id="TQD73661.1"/>
    </source>
</evidence>
<comment type="caution">
    <text evidence="1">The sequence shown here is derived from an EMBL/GenBank/DDBJ whole genome shotgun (WGS) entry which is preliminary data.</text>
</comment>